<organism evidence="1 2">
    <name type="scientific">Alternaria alternata</name>
    <name type="common">Alternaria rot fungus</name>
    <name type="synonym">Torula alternata</name>
    <dbReference type="NCBI Taxonomy" id="5599"/>
    <lineage>
        <taxon>Eukaryota</taxon>
        <taxon>Fungi</taxon>
        <taxon>Dikarya</taxon>
        <taxon>Ascomycota</taxon>
        <taxon>Pezizomycotina</taxon>
        <taxon>Dothideomycetes</taxon>
        <taxon>Pleosporomycetidae</taxon>
        <taxon>Pleosporales</taxon>
        <taxon>Pleosporineae</taxon>
        <taxon>Pleosporaceae</taxon>
        <taxon>Alternaria</taxon>
        <taxon>Alternaria sect. Alternaria</taxon>
        <taxon>Alternaria alternata complex</taxon>
    </lineage>
</organism>
<dbReference type="VEuPathDB" id="FungiDB:CC77DRAFT_541257"/>
<dbReference type="AlphaFoldDB" id="A0A177E109"/>
<gene>
    <name evidence="1" type="ORF">CC77DRAFT_541257</name>
</gene>
<dbReference type="KEGG" id="aalt:CC77DRAFT_541257"/>
<name>A0A177E109_ALTAL</name>
<keyword evidence="2" id="KW-1185">Reference proteome</keyword>
<dbReference type="EMBL" id="KV441471">
    <property type="protein sequence ID" value="OAG24709.1"/>
    <property type="molecule type" value="Genomic_DNA"/>
</dbReference>
<evidence type="ECO:0000313" key="2">
    <source>
        <dbReference type="Proteomes" id="UP000077248"/>
    </source>
</evidence>
<dbReference type="GeneID" id="29117684"/>
<accession>A0A177E109</accession>
<evidence type="ECO:0000313" key="1">
    <source>
        <dbReference type="EMBL" id="OAG24709.1"/>
    </source>
</evidence>
<proteinExistence type="predicted"/>
<reference evidence="1 2" key="1">
    <citation type="submission" date="2016-05" db="EMBL/GenBank/DDBJ databases">
        <title>Comparative analysis of secretome profiles of manganese(II)-oxidizing ascomycete fungi.</title>
        <authorList>
            <consortium name="DOE Joint Genome Institute"/>
            <person name="Zeiner C.A."/>
            <person name="Purvine S.O."/>
            <person name="Zink E.M."/>
            <person name="Wu S."/>
            <person name="Pasa-Tolic L."/>
            <person name="Chaput D.L."/>
            <person name="Haridas S."/>
            <person name="Grigoriev I.V."/>
            <person name="Santelli C.M."/>
            <person name="Hansel C.M."/>
        </authorList>
    </citation>
    <scope>NUCLEOTIDE SEQUENCE [LARGE SCALE GENOMIC DNA]</scope>
    <source>
        <strain evidence="1 2">SRC1lrK2f</strain>
    </source>
</reference>
<sequence length="177" mass="19584">MPRCTPPSSSRLAGASCMEMNALLPHAARLRQGSDELCTPSDHPPAFCDADCLPIPRPRPSGSCRTHLNLFGASFAMSDYCIRDIYVFRSEGSVDTKCRSCCALRSGYLLLHHGFLLSTPLLLMLSCRDECCHDSHLPLQAHMQHQQIIHSQILVMLLPSYLVPCRSFGISQHQASC</sequence>
<protein>
    <submittedName>
        <fullName evidence="1">Uncharacterized protein</fullName>
    </submittedName>
</protein>
<dbReference type="RefSeq" id="XP_018390130.1">
    <property type="nucleotide sequence ID" value="XM_018532090.1"/>
</dbReference>
<dbReference type="Proteomes" id="UP000077248">
    <property type="component" value="Unassembled WGS sequence"/>
</dbReference>